<comment type="caution">
    <text evidence="2">The sequence shown here is derived from an EMBL/GenBank/DDBJ whole genome shotgun (WGS) entry which is preliminary data.</text>
</comment>
<proteinExistence type="predicted"/>
<dbReference type="Proteomes" id="UP001320898">
    <property type="component" value="Unassembled WGS sequence"/>
</dbReference>
<dbReference type="AlphaFoldDB" id="A0AAW5QWE2"/>
<reference evidence="2 3" key="1">
    <citation type="submission" date="2022-04" db="EMBL/GenBank/DDBJ databases">
        <authorList>
            <person name="Ye Y.-Q."/>
            <person name="Du Z.-J."/>
        </authorList>
    </citation>
    <scope>NUCLEOTIDE SEQUENCE [LARGE SCALE GENOMIC DNA]</scope>
    <source>
        <strain evidence="2 3">A6E488</strain>
    </source>
</reference>
<keyword evidence="3" id="KW-1185">Reference proteome</keyword>
<evidence type="ECO:0000313" key="3">
    <source>
        <dbReference type="Proteomes" id="UP001320898"/>
    </source>
</evidence>
<name>A0AAW5QWE2_9HYPH</name>
<keyword evidence="1" id="KW-0472">Membrane</keyword>
<organism evidence="2 3">
    <name type="scientific">Microbaculum marinisediminis</name>
    <dbReference type="NCBI Taxonomy" id="2931392"/>
    <lineage>
        <taxon>Bacteria</taxon>
        <taxon>Pseudomonadati</taxon>
        <taxon>Pseudomonadota</taxon>
        <taxon>Alphaproteobacteria</taxon>
        <taxon>Hyphomicrobiales</taxon>
        <taxon>Tepidamorphaceae</taxon>
        <taxon>Microbaculum</taxon>
    </lineage>
</organism>
<dbReference type="EMBL" id="JALIDZ010000001">
    <property type="protein sequence ID" value="MCT8970610.1"/>
    <property type="molecule type" value="Genomic_DNA"/>
</dbReference>
<sequence>MTTPVFRTFPATDAEREAIRLIGDTPFVANVTIQACALAAPRSILAGPGVRFDQQLAAPDAAAAAARSGRDRDRRSAPLFGDGDARRLLAVLCVIAGLAIVAIAAAAVRAS</sequence>
<evidence type="ECO:0000313" key="2">
    <source>
        <dbReference type="EMBL" id="MCT8970610.1"/>
    </source>
</evidence>
<protein>
    <submittedName>
        <fullName evidence="2">Uncharacterized protein</fullName>
    </submittedName>
</protein>
<keyword evidence="1" id="KW-1133">Transmembrane helix</keyword>
<gene>
    <name evidence="2" type="ORF">MUB46_01940</name>
</gene>
<dbReference type="RefSeq" id="WP_261614175.1">
    <property type="nucleotide sequence ID" value="NZ_JALIDZ010000001.1"/>
</dbReference>
<feature type="transmembrane region" description="Helical" evidence="1">
    <location>
        <begin position="88"/>
        <end position="108"/>
    </location>
</feature>
<evidence type="ECO:0000256" key="1">
    <source>
        <dbReference type="SAM" id="Phobius"/>
    </source>
</evidence>
<accession>A0AAW5QWE2</accession>
<keyword evidence="1" id="KW-0812">Transmembrane</keyword>